<evidence type="ECO:0000256" key="7">
    <source>
        <dbReference type="SAM" id="Phobius"/>
    </source>
</evidence>
<evidence type="ECO:0000259" key="8">
    <source>
        <dbReference type="Pfam" id="PF25917"/>
    </source>
</evidence>
<dbReference type="GO" id="GO:0009306">
    <property type="term" value="P:protein secretion"/>
    <property type="evidence" value="ECO:0007669"/>
    <property type="project" value="InterPro"/>
</dbReference>
<protein>
    <submittedName>
        <fullName evidence="10">HlyD family efflux transporter periplasmic adaptor subunit</fullName>
    </submittedName>
</protein>
<keyword evidence="6 7" id="KW-0472">Membrane</keyword>
<dbReference type="InterPro" id="IPR050739">
    <property type="entry name" value="MFP"/>
</dbReference>
<dbReference type="Pfam" id="PF25917">
    <property type="entry name" value="BSH_RND"/>
    <property type="match status" value="1"/>
</dbReference>
<dbReference type="RefSeq" id="WP_143564135.1">
    <property type="nucleotide sequence ID" value="NZ_BMPL01000006.1"/>
</dbReference>
<evidence type="ECO:0000259" key="9">
    <source>
        <dbReference type="Pfam" id="PF26002"/>
    </source>
</evidence>
<gene>
    <name evidence="10" type="ORF">FN961_08540</name>
</gene>
<accession>A0A553JQI9</accession>
<dbReference type="InterPro" id="IPR011053">
    <property type="entry name" value="Single_hybrid_motif"/>
</dbReference>
<dbReference type="Proteomes" id="UP000318126">
    <property type="component" value="Unassembled WGS sequence"/>
</dbReference>
<dbReference type="AlphaFoldDB" id="A0A553JQI9"/>
<dbReference type="OrthoDB" id="9775513at2"/>
<reference evidence="11" key="1">
    <citation type="submission" date="2019-07" db="EMBL/GenBank/DDBJ databases">
        <title>Shewanella sp. YLB-08 draft genomic sequence.</title>
        <authorList>
            <person name="Yu L."/>
        </authorList>
    </citation>
    <scope>NUCLEOTIDE SEQUENCE [LARGE SCALE GENOMIC DNA]</scope>
    <source>
        <strain evidence="11">JCM 20706</strain>
    </source>
</reference>
<dbReference type="Gene3D" id="2.40.30.170">
    <property type="match status" value="1"/>
</dbReference>
<evidence type="ECO:0000313" key="11">
    <source>
        <dbReference type="Proteomes" id="UP000318126"/>
    </source>
</evidence>
<dbReference type="InterPro" id="IPR006144">
    <property type="entry name" value="Secretion_HlyD_CS"/>
</dbReference>
<evidence type="ECO:0000256" key="1">
    <source>
        <dbReference type="ARBA" id="ARBA00004167"/>
    </source>
</evidence>
<comment type="caution">
    <text evidence="10">The sequence shown here is derived from an EMBL/GenBank/DDBJ whole genome shotgun (WGS) entry which is preliminary data.</text>
</comment>
<dbReference type="InterPro" id="IPR058982">
    <property type="entry name" value="Beta-barrel_AprE"/>
</dbReference>
<evidence type="ECO:0000256" key="3">
    <source>
        <dbReference type="ARBA" id="ARBA00022448"/>
    </source>
</evidence>
<keyword evidence="4 7" id="KW-0812">Transmembrane</keyword>
<evidence type="ECO:0000256" key="5">
    <source>
        <dbReference type="ARBA" id="ARBA00022989"/>
    </source>
</evidence>
<comment type="subcellular location">
    <subcellularLocation>
        <location evidence="1">Membrane</location>
        <topology evidence="1">Single-pass membrane protein</topology>
    </subcellularLocation>
</comment>
<dbReference type="EMBL" id="VKGK01000008">
    <property type="protein sequence ID" value="TRY14736.1"/>
    <property type="molecule type" value="Genomic_DNA"/>
</dbReference>
<dbReference type="SUPFAM" id="SSF51230">
    <property type="entry name" value="Single hybrid motif"/>
    <property type="match status" value="1"/>
</dbReference>
<feature type="domain" description="Multidrug resistance protein MdtA-like barrel-sandwich hybrid" evidence="8">
    <location>
        <begin position="75"/>
        <end position="293"/>
    </location>
</feature>
<name>A0A553JQI9_SHEHA</name>
<dbReference type="InterPro" id="IPR058625">
    <property type="entry name" value="MdtA-like_BSH"/>
</dbReference>
<dbReference type="Pfam" id="PF26002">
    <property type="entry name" value="Beta-barrel_AprE"/>
    <property type="match status" value="1"/>
</dbReference>
<dbReference type="PANTHER" id="PTHR30386:SF28">
    <property type="entry name" value="EXPORTED PROTEIN"/>
    <property type="match status" value="1"/>
</dbReference>
<dbReference type="PRINTS" id="PR01490">
    <property type="entry name" value="RTXTOXIND"/>
</dbReference>
<sequence length="419" mass="46937">MEELSPSKQLFRKEVLEKGDTNSLGTVFLRQPKEYQWIAVLMFLVVSGLLVFLFVGTYTKYADVFGVITVDKGLVKVSARREGQIIEQLVKQGDSVKKGDLLYVISTDRHSSFDQNLDQSILAQQMELQSSLERDIAIAEKASGLELALIKSKVSSKAIEIEQINEQLDIYDRRVDLSSAGLARNEKLLRAGHTNQAQLDQVIEDHLSLQSKRNDLLMKLNSTQSLLVELKNELELKPGNFKEKHNRLKRTLIENKQRITEVSSNIDYRIYAPLNGVIGNQLTHVGEFVRPGNVMVSLIPQGSQLQAELYVPATSIGFIKPAQEVSMRYSAFPYQHFGLHSGKVLSVSKVISLPEELETSVELAGAVYKVIVGLDSQSVRAQGEEITLGVGMELEASVKLENRSLVQWVLEPIYSLRNR</sequence>
<comment type="similarity">
    <text evidence="2">Belongs to the membrane fusion protein (MFP) (TC 8.A.1) family.</text>
</comment>
<evidence type="ECO:0000256" key="2">
    <source>
        <dbReference type="ARBA" id="ARBA00009477"/>
    </source>
</evidence>
<organism evidence="10 11">
    <name type="scientific">Shewanella hanedai</name>
    <name type="common">Alteromonas hanedai</name>
    <dbReference type="NCBI Taxonomy" id="25"/>
    <lineage>
        <taxon>Bacteria</taxon>
        <taxon>Pseudomonadati</taxon>
        <taxon>Pseudomonadota</taxon>
        <taxon>Gammaproteobacteria</taxon>
        <taxon>Alteromonadales</taxon>
        <taxon>Shewanellaceae</taxon>
        <taxon>Shewanella</taxon>
    </lineage>
</organism>
<keyword evidence="11" id="KW-1185">Reference proteome</keyword>
<dbReference type="GO" id="GO:0016020">
    <property type="term" value="C:membrane"/>
    <property type="evidence" value="ECO:0007669"/>
    <property type="project" value="UniProtKB-SubCell"/>
</dbReference>
<dbReference type="PANTHER" id="PTHR30386">
    <property type="entry name" value="MEMBRANE FUSION SUBUNIT OF EMRAB-TOLC MULTIDRUG EFFLUX PUMP"/>
    <property type="match status" value="1"/>
</dbReference>
<dbReference type="PROSITE" id="PS00543">
    <property type="entry name" value="HLYD_FAMILY"/>
    <property type="match status" value="1"/>
</dbReference>
<keyword evidence="5 7" id="KW-1133">Transmembrane helix</keyword>
<proteinExistence type="inferred from homology"/>
<feature type="domain" description="AprE-like beta-barrel" evidence="9">
    <location>
        <begin position="306"/>
        <end position="400"/>
    </location>
</feature>
<keyword evidence="3" id="KW-0813">Transport</keyword>
<evidence type="ECO:0000313" key="10">
    <source>
        <dbReference type="EMBL" id="TRY14736.1"/>
    </source>
</evidence>
<evidence type="ECO:0000256" key="6">
    <source>
        <dbReference type="ARBA" id="ARBA00023136"/>
    </source>
</evidence>
<feature type="transmembrane region" description="Helical" evidence="7">
    <location>
        <begin position="35"/>
        <end position="55"/>
    </location>
</feature>
<evidence type="ECO:0000256" key="4">
    <source>
        <dbReference type="ARBA" id="ARBA00022692"/>
    </source>
</evidence>
<dbReference type="Gene3D" id="2.40.50.100">
    <property type="match status" value="1"/>
</dbReference>